<feature type="transmembrane region" description="Helical" evidence="1">
    <location>
        <begin position="171"/>
        <end position="188"/>
    </location>
</feature>
<dbReference type="PROSITE" id="PS50887">
    <property type="entry name" value="GGDEF"/>
    <property type="match status" value="1"/>
</dbReference>
<protein>
    <submittedName>
        <fullName evidence="4">EAL domain-containing protein</fullName>
    </submittedName>
</protein>
<organism evidence="4 5">
    <name type="scientific">Parasphingorhabdus flavimaris</name>
    <dbReference type="NCBI Taxonomy" id="266812"/>
    <lineage>
        <taxon>Bacteria</taxon>
        <taxon>Pseudomonadati</taxon>
        <taxon>Pseudomonadota</taxon>
        <taxon>Alphaproteobacteria</taxon>
        <taxon>Sphingomonadales</taxon>
        <taxon>Sphingomonadaceae</taxon>
        <taxon>Parasphingorhabdus</taxon>
    </lineage>
</organism>
<evidence type="ECO:0000259" key="3">
    <source>
        <dbReference type="PROSITE" id="PS50887"/>
    </source>
</evidence>
<proteinExistence type="predicted"/>
<dbReference type="CDD" id="cd01948">
    <property type="entry name" value="EAL"/>
    <property type="match status" value="1"/>
</dbReference>
<dbReference type="SUPFAM" id="SSF141868">
    <property type="entry name" value="EAL domain-like"/>
    <property type="match status" value="1"/>
</dbReference>
<dbReference type="InterPro" id="IPR000014">
    <property type="entry name" value="PAS"/>
</dbReference>
<dbReference type="SMART" id="SM00052">
    <property type="entry name" value="EAL"/>
    <property type="match status" value="1"/>
</dbReference>
<name>A0ABX2MZ85_9SPHN</name>
<dbReference type="PANTHER" id="PTHR44757:SF2">
    <property type="entry name" value="BIOFILM ARCHITECTURE MAINTENANCE PROTEIN MBAA"/>
    <property type="match status" value="1"/>
</dbReference>
<dbReference type="NCBIfam" id="TIGR00254">
    <property type="entry name" value="GGDEF"/>
    <property type="match status" value="1"/>
</dbReference>
<feature type="transmembrane region" description="Helical" evidence="1">
    <location>
        <begin position="29"/>
        <end position="48"/>
    </location>
</feature>
<dbReference type="Gene3D" id="3.30.450.20">
    <property type="entry name" value="PAS domain"/>
    <property type="match status" value="1"/>
</dbReference>
<keyword evidence="5" id="KW-1185">Reference proteome</keyword>
<keyword evidence="1" id="KW-0812">Transmembrane</keyword>
<evidence type="ECO:0000313" key="4">
    <source>
        <dbReference type="EMBL" id="NVD26713.1"/>
    </source>
</evidence>
<feature type="domain" description="GGDEF" evidence="3">
    <location>
        <begin position="366"/>
        <end position="498"/>
    </location>
</feature>
<evidence type="ECO:0000259" key="2">
    <source>
        <dbReference type="PROSITE" id="PS50883"/>
    </source>
</evidence>
<dbReference type="CDD" id="cd01949">
    <property type="entry name" value="GGDEF"/>
    <property type="match status" value="1"/>
</dbReference>
<dbReference type="InterPro" id="IPR035919">
    <property type="entry name" value="EAL_sf"/>
</dbReference>
<dbReference type="Gene3D" id="3.20.20.450">
    <property type="entry name" value="EAL domain"/>
    <property type="match status" value="1"/>
</dbReference>
<dbReference type="Proteomes" id="UP000652427">
    <property type="component" value="Unassembled WGS sequence"/>
</dbReference>
<dbReference type="InterPro" id="IPR035965">
    <property type="entry name" value="PAS-like_dom_sf"/>
</dbReference>
<accession>A0ABX2MZ85</accession>
<comment type="caution">
    <text evidence="4">The sequence shown here is derived from an EMBL/GenBank/DDBJ whole genome shotgun (WGS) entry which is preliminary data.</text>
</comment>
<dbReference type="Gene3D" id="3.30.70.270">
    <property type="match status" value="1"/>
</dbReference>
<feature type="transmembrane region" description="Helical" evidence="1">
    <location>
        <begin position="95"/>
        <end position="114"/>
    </location>
</feature>
<feature type="transmembrane region" description="Helical" evidence="1">
    <location>
        <begin position="54"/>
        <end position="74"/>
    </location>
</feature>
<reference evidence="4 5" key="1">
    <citation type="submission" date="2020-06" db="EMBL/GenBank/DDBJ databases">
        <authorList>
            <person name="Kim S.-J."/>
            <person name="Park S.-J."/>
        </authorList>
    </citation>
    <scope>NUCLEOTIDE SEQUENCE [LARGE SCALE GENOMIC DNA]</scope>
    <source>
        <strain evidence="4 5">SW-151</strain>
    </source>
</reference>
<dbReference type="Pfam" id="PF00990">
    <property type="entry name" value="GGDEF"/>
    <property type="match status" value="1"/>
</dbReference>
<dbReference type="InterPro" id="IPR052155">
    <property type="entry name" value="Biofilm_reg_signaling"/>
</dbReference>
<feature type="domain" description="EAL" evidence="2">
    <location>
        <begin position="507"/>
        <end position="757"/>
    </location>
</feature>
<dbReference type="PROSITE" id="PS50883">
    <property type="entry name" value="EAL"/>
    <property type="match status" value="1"/>
</dbReference>
<sequence length="782" mass="86680">MEARNNLRCLDQSERDLVTRKQLTEHSKIVRSAVIANLVNAAIILTLFSQGVSVSALVLWCTVFAIATVDRLRLRNISSDPTLSSEQMLRTKRRITINAVIYAHVWGVGVAFLLPSSSPAQLMLLAVIGAGKMSAGVMSYRHLPEASRAWTIIIATCLSTGLLFMGGKESYLAICLLATFAMILLLSGRQNFASFADEVFAQNELAEAAETVKLLLNDFEEQSSNWLFSVDRKGFLLDVCDRFAEAAHRSVEDLNGALLVSLLDDEEDRRMLANNISQGVSFPAIMVAVIVNGEKHWWKISGRATKNGAEHLGVAMRGVISDITAQKSAEEKVRYMAHFDGLTDLPNRRYFSEALNRTIHRAQPGDKIALLLFDLDHFKAINDTLGHPIGDKFLTMVSRRLENVARSDDTLARIGGDEFALLLSGERAEFAEDIANMIVDAVSKPFLIDDHNVVSSASVGLAQWTNDIVEPDILVRYADLALYSAKGAGRNRVAIFEMEMDVVAEERRNLELDLRASLAEQEMRLHYQPLVDLKTLRKTGFEALLRWEHPQRGVVMPNEFISVAEETGLIVQLGEWVVRQALEDATQWDESLSVAVNLSPSQMRSTSLVPTIVNALAQTGIAPERLELEITESILMQDSDVNIRTLHSLRDLGVRISLDDFGTGYSSLNYLRSFPFDKIKIDRCFVDEIDSRDDCKAIIKSVISLARNLGMKTTAEGVERQEQVDALRILGCDQVQGYLYGKAEAMDNCTDLRPVEKWVPRVGSASLPVAANPADAAERKTA</sequence>
<dbReference type="InterPro" id="IPR000160">
    <property type="entry name" value="GGDEF_dom"/>
</dbReference>
<dbReference type="SUPFAM" id="SSF55785">
    <property type="entry name" value="PYP-like sensor domain (PAS domain)"/>
    <property type="match status" value="1"/>
</dbReference>
<dbReference type="Pfam" id="PF00563">
    <property type="entry name" value="EAL"/>
    <property type="match status" value="1"/>
</dbReference>
<dbReference type="InterPro" id="IPR043128">
    <property type="entry name" value="Rev_trsase/Diguanyl_cyclase"/>
</dbReference>
<dbReference type="SMART" id="SM00267">
    <property type="entry name" value="GGDEF"/>
    <property type="match status" value="1"/>
</dbReference>
<dbReference type="PANTHER" id="PTHR44757">
    <property type="entry name" value="DIGUANYLATE CYCLASE DGCP"/>
    <property type="match status" value="1"/>
</dbReference>
<dbReference type="InterPro" id="IPR001633">
    <property type="entry name" value="EAL_dom"/>
</dbReference>
<dbReference type="RefSeq" id="WP_176278241.1">
    <property type="nucleotide sequence ID" value="NZ_JABWMH010000001.1"/>
</dbReference>
<keyword evidence="1" id="KW-1133">Transmembrane helix</keyword>
<evidence type="ECO:0000256" key="1">
    <source>
        <dbReference type="SAM" id="Phobius"/>
    </source>
</evidence>
<dbReference type="SUPFAM" id="SSF55073">
    <property type="entry name" value="Nucleotide cyclase"/>
    <property type="match status" value="1"/>
</dbReference>
<dbReference type="EMBL" id="JABWMH010000001">
    <property type="protein sequence ID" value="NVD26713.1"/>
    <property type="molecule type" value="Genomic_DNA"/>
</dbReference>
<gene>
    <name evidence="4" type="ORF">HUO14_02190</name>
</gene>
<keyword evidence="1" id="KW-0472">Membrane</keyword>
<dbReference type="InterPro" id="IPR029787">
    <property type="entry name" value="Nucleotide_cyclase"/>
</dbReference>
<evidence type="ECO:0000313" key="5">
    <source>
        <dbReference type="Proteomes" id="UP000652427"/>
    </source>
</evidence>
<feature type="transmembrane region" description="Helical" evidence="1">
    <location>
        <begin position="147"/>
        <end position="165"/>
    </location>
</feature>
<dbReference type="CDD" id="cd00130">
    <property type="entry name" value="PAS"/>
    <property type="match status" value="1"/>
</dbReference>